<dbReference type="RefSeq" id="WP_088710901.1">
    <property type="nucleotide sequence ID" value="NZ_NFZT01000001.1"/>
</dbReference>
<sequence length="116" mass="13005">MRFLTLLLYIFFGLLVVWFASQNWDRTVLWLPGGYEAFWPLGVYILVALLIGLLPMTLLHSVTRWRLKRKIRKLERRLELETSGPGAPAPAHAPASSAATPRPEGEPATRPASPSL</sequence>
<accession>A0A219B1V4</accession>
<keyword evidence="1" id="KW-1003">Cell membrane</keyword>
<evidence type="ECO:0000256" key="3">
    <source>
        <dbReference type="ARBA" id="ARBA00022989"/>
    </source>
</evidence>
<proteinExistence type="predicted"/>
<dbReference type="Proteomes" id="UP000198462">
    <property type="component" value="Unassembled WGS sequence"/>
</dbReference>
<organism evidence="8 9">
    <name type="scientific">Pacificimonas flava</name>
    <dbReference type="NCBI Taxonomy" id="1234595"/>
    <lineage>
        <taxon>Bacteria</taxon>
        <taxon>Pseudomonadati</taxon>
        <taxon>Pseudomonadota</taxon>
        <taxon>Alphaproteobacteria</taxon>
        <taxon>Sphingomonadales</taxon>
        <taxon>Sphingosinicellaceae</taxon>
        <taxon>Pacificimonas</taxon>
    </lineage>
</organism>
<feature type="transmembrane region" description="Helical" evidence="6">
    <location>
        <begin position="43"/>
        <end position="63"/>
    </location>
</feature>
<reference evidence="9" key="1">
    <citation type="submission" date="2017-05" db="EMBL/GenBank/DDBJ databases">
        <authorList>
            <person name="Lin X."/>
        </authorList>
    </citation>
    <scope>NUCLEOTIDE SEQUENCE [LARGE SCALE GENOMIC DNA]</scope>
    <source>
        <strain evidence="9">JLT2012</strain>
    </source>
</reference>
<feature type="domain" description="Lipopolysaccharide assembly protein A" evidence="7">
    <location>
        <begin position="39"/>
        <end position="79"/>
    </location>
</feature>
<dbReference type="EMBL" id="NFZT01000001">
    <property type="protein sequence ID" value="OWV32103.1"/>
    <property type="molecule type" value="Genomic_DNA"/>
</dbReference>
<comment type="caution">
    <text evidence="8">The sequence shown here is derived from an EMBL/GenBank/DDBJ whole genome shotgun (WGS) entry which is preliminary data.</text>
</comment>
<keyword evidence="3 6" id="KW-1133">Transmembrane helix</keyword>
<evidence type="ECO:0000256" key="6">
    <source>
        <dbReference type="SAM" id="Phobius"/>
    </source>
</evidence>
<evidence type="ECO:0000256" key="4">
    <source>
        <dbReference type="ARBA" id="ARBA00023136"/>
    </source>
</evidence>
<evidence type="ECO:0000313" key="8">
    <source>
        <dbReference type="EMBL" id="OWV32103.1"/>
    </source>
</evidence>
<dbReference type="InterPro" id="IPR010445">
    <property type="entry name" value="LapA_dom"/>
</dbReference>
<dbReference type="GO" id="GO:0005886">
    <property type="term" value="C:plasma membrane"/>
    <property type="evidence" value="ECO:0007669"/>
    <property type="project" value="InterPro"/>
</dbReference>
<keyword evidence="2 6" id="KW-0812">Transmembrane</keyword>
<feature type="region of interest" description="Disordered" evidence="5">
    <location>
        <begin position="78"/>
        <end position="116"/>
    </location>
</feature>
<keyword evidence="4 6" id="KW-0472">Membrane</keyword>
<gene>
    <name evidence="8" type="ORF">B5C34_00640</name>
</gene>
<dbReference type="AlphaFoldDB" id="A0A219B1V4"/>
<feature type="compositionally biased region" description="Low complexity" evidence="5">
    <location>
        <begin position="81"/>
        <end position="101"/>
    </location>
</feature>
<evidence type="ECO:0000313" key="9">
    <source>
        <dbReference type="Proteomes" id="UP000198462"/>
    </source>
</evidence>
<dbReference type="Pfam" id="PF06305">
    <property type="entry name" value="LapA_dom"/>
    <property type="match status" value="1"/>
</dbReference>
<dbReference type="OrthoDB" id="7595841at2"/>
<evidence type="ECO:0000256" key="1">
    <source>
        <dbReference type="ARBA" id="ARBA00022475"/>
    </source>
</evidence>
<name>A0A219B1V4_9SPHN</name>
<evidence type="ECO:0000256" key="2">
    <source>
        <dbReference type="ARBA" id="ARBA00022692"/>
    </source>
</evidence>
<keyword evidence="9" id="KW-1185">Reference proteome</keyword>
<evidence type="ECO:0000259" key="7">
    <source>
        <dbReference type="Pfam" id="PF06305"/>
    </source>
</evidence>
<evidence type="ECO:0000256" key="5">
    <source>
        <dbReference type="SAM" id="MobiDB-lite"/>
    </source>
</evidence>
<protein>
    <recommendedName>
        <fullName evidence="7">Lipopolysaccharide assembly protein A domain-containing protein</fullName>
    </recommendedName>
</protein>